<dbReference type="EMBL" id="LWAJ01000193">
    <property type="protein sequence ID" value="KZL49177.1"/>
    <property type="molecule type" value="Genomic_DNA"/>
</dbReference>
<organism evidence="2 3">
    <name type="scientific">Nodularia spumigena CENA596</name>
    <dbReference type="NCBI Taxonomy" id="1819295"/>
    <lineage>
        <taxon>Bacteria</taxon>
        <taxon>Bacillati</taxon>
        <taxon>Cyanobacteriota</taxon>
        <taxon>Cyanophyceae</taxon>
        <taxon>Nostocales</taxon>
        <taxon>Nodulariaceae</taxon>
        <taxon>Nodularia</taxon>
    </lineage>
</organism>
<evidence type="ECO:0000313" key="3">
    <source>
        <dbReference type="Proteomes" id="UP000076555"/>
    </source>
</evidence>
<dbReference type="OrthoDB" id="527247at2"/>
<evidence type="ECO:0000313" key="2">
    <source>
        <dbReference type="EMBL" id="KZL49177.1"/>
    </source>
</evidence>
<protein>
    <recommendedName>
        <fullName evidence="1">Pvc16 N-terminal domain-containing protein</fullName>
    </recommendedName>
</protein>
<proteinExistence type="predicted"/>
<comment type="caution">
    <text evidence="2">The sequence shown here is derived from an EMBL/GenBank/DDBJ whole genome shotgun (WGS) entry which is preliminary data.</text>
</comment>
<feature type="domain" description="Pvc16 N-terminal" evidence="1">
    <location>
        <begin position="9"/>
        <end position="188"/>
    </location>
</feature>
<reference evidence="2 3" key="1">
    <citation type="submission" date="2016-04" db="EMBL/GenBank/DDBJ databases">
        <title>Draft Genome Assembly of the Bloom-forming Cyanobacterium Nodularia spumigena Strain CENA596 in Shrimp Production Ponds.</title>
        <authorList>
            <person name="Popin R.V."/>
            <person name="Rigonato J."/>
            <person name="Abreu V.A."/>
            <person name="Andreote A.P."/>
            <person name="Silveira S.B."/>
            <person name="Odebrecht C."/>
            <person name="Fiore M.F."/>
        </authorList>
    </citation>
    <scope>NUCLEOTIDE SEQUENCE [LARGE SCALE GENOMIC DNA]</scope>
    <source>
        <strain evidence="2 3">CENA596</strain>
    </source>
</reference>
<dbReference type="Pfam" id="PF14065">
    <property type="entry name" value="Pvc16_N"/>
    <property type="match status" value="1"/>
</dbReference>
<dbReference type="InterPro" id="IPR025351">
    <property type="entry name" value="Pvc16_N"/>
</dbReference>
<accession>A0A166J3E8</accession>
<dbReference type="CDD" id="cd00102">
    <property type="entry name" value="IPT"/>
    <property type="match status" value="1"/>
</dbReference>
<gene>
    <name evidence="2" type="ORF">A2T98_14280</name>
</gene>
<dbReference type="Proteomes" id="UP000076555">
    <property type="component" value="Unassembled WGS sequence"/>
</dbReference>
<evidence type="ECO:0000259" key="1">
    <source>
        <dbReference type="Pfam" id="PF14065"/>
    </source>
</evidence>
<sequence>MSNSLAIAAVTTTIRNLVARSITEELGSGIVTTRPPDKARNNGDNTNQVNIFLYQTLPNTAWRNMDLPSRVRPGETGHFPLALNLYYLITVYAQDNDDIISHRLLGEVMRVLHDYAILNPADIRNALAESDLHNQIERVKITPQNLNLEEISRLWMTFQTQYRITVAYEVSVILIDSSLPVRTPLPVLTRGFNDKGISAQASLLPPFPTLQAVQPPNQQPSVRLGETLTLSGHHLQSQGNTIIRFVHSRLPASLDLIPELGANDTEIAVEIPAQNQDLPAGFYTVMVLLQQDGQQRVTNALSFSLAPKIQQFEISDNIRLNLICQPQILPEQRVVLLVGDRELSPQNITQKTDTLTFNIGNIPPGEYFLRLRVDGVDSLLINRAVQPPVFDVSQRVQIS</sequence>
<name>A0A166J3E8_NODSP</name>
<dbReference type="AlphaFoldDB" id="A0A166J3E8"/>
<dbReference type="RefSeq" id="WP_063873340.1">
    <property type="nucleotide sequence ID" value="NZ_CAWMRI010000193.1"/>
</dbReference>